<dbReference type="Pfam" id="PF00291">
    <property type="entry name" value="PALP"/>
    <property type="match status" value="1"/>
</dbReference>
<evidence type="ECO:0000256" key="8">
    <source>
        <dbReference type="ARBA" id="ARBA00031427"/>
    </source>
</evidence>
<evidence type="ECO:0000256" key="2">
    <source>
        <dbReference type="ARBA" id="ARBA00001933"/>
    </source>
</evidence>
<dbReference type="CDD" id="cd01562">
    <property type="entry name" value="Thr-dehyd"/>
    <property type="match status" value="1"/>
</dbReference>
<dbReference type="PROSITE" id="PS00165">
    <property type="entry name" value="DEHYDRATASE_SER_THR"/>
    <property type="match status" value="1"/>
</dbReference>
<evidence type="ECO:0000256" key="4">
    <source>
        <dbReference type="ARBA" id="ARBA00012096"/>
    </source>
</evidence>
<evidence type="ECO:0000256" key="1">
    <source>
        <dbReference type="ARBA" id="ARBA00001274"/>
    </source>
</evidence>
<dbReference type="STRING" id="571932.SAMN05421743_103180"/>
<dbReference type="GO" id="GO:0006565">
    <property type="term" value="P:L-serine catabolic process"/>
    <property type="evidence" value="ECO:0007669"/>
    <property type="project" value="TreeGrafter"/>
</dbReference>
<dbReference type="Gene3D" id="3.40.50.1100">
    <property type="match status" value="2"/>
</dbReference>
<dbReference type="GO" id="GO:0030170">
    <property type="term" value="F:pyridoxal phosphate binding"/>
    <property type="evidence" value="ECO:0007669"/>
    <property type="project" value="InterPro"/>
</dbReference>
<dbReference type="OrthoDB" id="9811476at2"/>
<dbReference type="SUPFAM" id="SSF53686">
    <property type="entry name" value="Tryptophan synthase beta subunit-like PLP-dependent enzymes"/>
    <property type="match status" value="1"/>
</dbReference>
<evidence type="ECO:0000256" key="3">
    <source>
        <dbReference type="ARBA" id="ARBA00010869"/>
    </source>
</evidence>
<dbReference type="PANTHER" id="PTHR48078">
    <property type="entry name" value="THREONINE DEHYDRATASE, MITOCHONDRIAL-RELATED"/>
    <property type="match status" value="1"/>
</dbReference>
<dbReference type="GO" id="GO:0006567">
    <property type="term" value="P:L-threonine catabolic process"/>
    <property type="evidence" value="ECO:0007669"/>
    <property type="project" value="TreeGrafter"/>
</dbReference>
<dbReference type="GO" id="GO:0009097">
    <property type="term" value="P:isoleucine biosynthetic process"/>
    <property type="evidence" value="ECO:0007669"/>
    <property type="project" value="TreeGrafter"/>
</dbReference>
<comment type="function">
    <text evidence="7">Catalyzes the anaerobic formation of alpha-ketobutyrate and ammonia from threonine in a two-step reaction. The first step involved a dehydration of threonine and a production of enamine intermediates (aminocrotonate), which tautomerizes to its imine form (iminobutyrate). Both intermediates are unstable and short-lived. The second step is the nonenzymatic hydrolysis of the enamine/imine intermediates to form 2-ketobutyrate and free ammonia. In the low water environment of the cell, the second step is accelerated by RidA.</text>
</comment>
<accession>A0A1H3ZBI2</accession>
<protein>
    <recommendedName>
        <fullName evidence="4">threonine ammonia-lyase</fullName>
        <ecNumber evidence="4">4.3.1.19</ecNumber>
    </recommendedName>
    <alternativeName>
        <fullName evidence="8">Threonine deaminase</fullName>
    </alternativeName>
</protein>
<name>A0A1H3ZBI2_9BACI</name>
<dbReference type="FunFam" id="3.40.50.1100:FF:000005">
    <property type="entry name" value="Threonine dehydratase catabolic"/>
    <property type="match status" value="1"/>
</dbReference>
<evidence type="ECO:0000259" key="9">
    <source>
        <dbReference type="Pfam" id="PF00291"/>
    </source>
</evidence>
<keyword evidence="11" id="KW-1185">Reference proteome</keyword>
<reference evidence="10 11" key="1">
    <citation type="submission" date="2016-10" db="EMBL/GenBank/DDBJ databases">
        <authorList>
            <person name="de Groot N.N."/>
        </authorList>
    </citation>
    <scope>NUCLEOTIDE SEQUENCE [LARGE SCALE GENOMIC DNA]</scope>
    <source>
        <strain evidence="10 11">CCM7597</strain>
    </source>
</reference>
<dbReference type="NCBIfam" id="NF005680">
    <property type="entry name" value="PRK07476.1"/>
    <property type="match status" value="1"/>
</dbReference>
<dbReference type="InterPro" id="IPR036052">
    <property type="entry name" value="TrpB-like_PALP_sf"/>
</dbReference>
<dbReference type="PANTHER" id="PTHR48078:SF6">
    <property type="entry name" value="L-THREONINE DEHYDRATASE CATABOLIC TDCB"/>
    <property type="match status" value="1"/>
</dbReference>
<evidence type="ECO:0000256" key="6">
    <source>
        <dbReference type="ARBA" id="ARBA00023239"/>
    </source>
</evidence>
<evidence type="ECO:0000256" key="7">
    <source>
        <dbReference type="ARBA" id="ARBA00025527"/>
    </source>
</evidence>
<gene>
    <name evidence="10" type="ORF">SAMN05421743_103180</name>
</gene>
<dbReference type="AlphaFoldDB" id="A0A1H3ZBI2"/>
<proteinExistence type="inferred from homology"/>
<organism evidence="10 11">
    <name type="scientific">Thalassobacillus cyri</name>
    <dbReference type="NCBI Taxonomy" id="571932"/>
    <lineage>
        <taxon>Bacteria</taxon>
        <taxon>Bacillati</taxon>
        <taxon>Bacillota</taxon>
        <taxon>Bacilli</taxon>
        <taxon>Bacillales</taxon>
        <taxon>Bacillaceae</taxon>
        <taxon>Thalassobacillus</taxon>
    </lineage>
</organism>
<keyword evidence="6" id="KW-0456">Lyase</keyword>
<dbReference type="InterPro" id="IPR050147">
    <property type="entry name" value="Ser/Thr_Dehydratase"/>
</dbReference>
<comment type="catalytic activity">
    <reaction evidence="1">
        <text>L-threonine = 2-oxobutanoate + NH4(+)</text>
        <dbReference type="Rhea" id="RHEA:22108"/>
        <dbReference type="ChEBI" id="CHEBI:16763"/>
        <dbReference type="ChEBI" id="CHEBI:28938"/>
        <dbReference type="ChEBI" id="CHEBI:57926"/>
        <dbReference type="EC" id="4.3.1.19"/>
    </reaction>
</comment>
<dbReference type="InterPro" id="IPR000634">
    <property type="entry name" value="Ser/Thr_deHydtase_PyrdxlP-BS"/>
</dbReference>
<dbReference type="EC" id="4.3.1.19" evidence="4"/>
<dbReference type="GO" id="GO:0003941">
    <property type="term" value="F:L-serine ammonia-lyase activity"/>
    <property type="evidence" value="ECO:0007669"/>
    <property type="project" value="TreeGrafter"/>
</dbReference>
<dbReference type="GO" id="GO:0004794">
    <property type="term" value="F:threonine deaminase activity"/>
    <property type="evidence" value="ECO:0007669"/>
    <property type="project" value="UniProtKB-EC"/>
</dbReference>
<keyword evidence="5" id="KW-0663">Pyridoxal phosphate</keyword>
<dbReference type="Proteomes" id="UP000198584">
    <property type="component" value="Unassembled WGS sequence"/>
</dbReference>
<dbReference type="RefSeq" id="WP_093043057.1">
    <property type="nucleotide sequence ID" value="NZ_FNQR01000003.1"/>
</dbReference>
<feature type="domain" description="Tryptophan synthase beta chain-like PALP" evidence="9">
    <location>
        <begin position="22"/>
        <end position="311"/>
    </location>
</feature>
<evidence type="ECO:0000313" key="10">
    <source>
        <dbReference type="EMBL" id="SEA20721.1"/>
    </source>
</evidence>
<comment type="similarity">
    <text evidence="3">Belongs to the serine/threonine dehydratase family.</text>
</comment>
<sequence length="326" mass="35218">MESVQTAGVTFRDIWRAKKRITSVVEKTPLLYSQPLSDKAGTNVYLKLENMQPTGAFKLRGAANKMLSLSEEARKKGVATFSTGNHGIAVAHVAGLNNIPATVCISRRVPQEKVKKLKRLGAHVEIVGENQDDAEQYCYELEKQSGITVVKPFDDPEVIAGQGTIGLEILEECPEVDQAIIPLSGGGLLAGISLALKSVDSKIDITGVSMEKGAVMHESLKRGKPVVLKESDTLADSLLGGLGPDNRYTFPVVQQLMDKSVLVSEESIAKGIMFMLEYHKMAIEGAAGAGIGWLLGEETSRHKHIVIVISGNNVDHDTIRSLADKY</sequence>
<comment type="cofactor">
    <cofactor evidence="2">
        <name>pyridoxal 5'-phosphate</name>
        <dbReference type="ChEBI" id="CHEBI:597326"/>
    </cofactor>
</comment>
<evidence type="ECO:0000313" key="11">
    <source>
        <dbReference type="Proteomes" id="UP000198584"/>
    </source>
</evidence>
<dbReference type="InterPro" id="IPR001926">
    <property type="entry name" value="TrpB-like_PALP"/>
</dbReference>
<evidence type="ECO:0000256" key="5">
    <source>
        <dbReference type="ARBA" id="ARBA00022898"/>
    </source>
</evidence>
<dbReference type="EMBL" id="FNQR01000003">
    <property type="protein sequence ID" value="SEA20721.1"/>
    <property type="molecule type" value="Genomic_DNA"/>
</dbReference>